<name>A0A1M6MKH6_9FIRM</name>
<dbReference type="InterPro" id="IPR015414">
    <property type="entry name" value="TMEM64"/>
</dbReference>
<organism evidence="8 9">
    <name type="scientific">Geosporobacter subterraneus DSM 17957</name>
    <dbReference type="NCBI Taxonomy" id="1121919"/>
    <lineage>
        <taxon>Bacteria</taxon>
        <taxon>Bacillati</taxon>
        <taxon>Bacillota</taxon>
        <taxon>Clostridia</taxon>
        <taxon>Peptostreptococcales</taxon>
        <taxon>Thermotaleaceae</taxon>
        <taxon>Geosporobacter</taxon>
    </lineage>
</organism>
<keyword evidence="4 6" id="KW-1133">Transmembrane helix</keyword>
<evidence type="ECO:0000256" key="6">
    <source>
        <dbReference type="RuleBase" id="RU366058"/>
    </source>
</evidence>
<keyword evidence="5 6" id="KW-0472">Membrane</keyword>
<dbReference type="EMBL" id="FQZV01000045">
    <property type="protein sequence ID" value="SHJ83969.1"/>
    <property type="molecule type" value="Genomic_DNA"/>
</dbReference>
<keyword evidence="9" id="KW-1185">Reference proteome</keyword>
<dbReference type="AlphaFoldDB" id="A0A1M6MKH6"/>
<evidence type="ECO:0000256" key="3">
    <source>
        <dbReference type="ARBA" id="ARBA00022692"/>
    </source>
</evidence>
<protein>
    <recommendedName>
        <fullName evidence="6">TVP38/TMEM64 family membrane protein</fullName>
    </recommendedName>
</protein>
<feature type="transmembrane region" description="Helical" evidence="6">
    <location>
        <begin position="46"/>
        <end position="64"/>
    </location>
</feature>
<evidence type="ECO:0000256" key="2">
    <source>
        <dbReference type="ARBA" id="ARBA00022475"/>
    </source>
</evidence>
<keyword evidence="3 6" id="KW-0812">Transmembrane</keyword>
<evidence type="ECO:0000259" key="7">
    <source>
        <dbReference type="Pfam" id="PF09335"/>
    </source>
</evidence>
<dbReference type="Proteomes" id="UP000184536">
    <property type="component" value="Unassembled WGS sequence"/>
</dbReference>
<dbReference type="STRING" id="1121919.SAMN02745975_03015"/>
<dbReference type="PANTHER" id="PTHR12677">
    <property type="entry name" value="GOLGI APPARATUS MEMBRANE PROTEIN TVP38-RELATED"/>
    <property type="match status" value="1"/>
</dbReference>
<dbReference type="Pfam" id="PF09335">
    <property type="entry name" value="VTT_dom"/>
    <property type="match status" value="1"/>
</dbReference>
<evidence type="ECO:0000256" key="1">
    <source>
        <dbReference type="ARBA" id="ARBA00004651"/>
    </source>
</evidence>
<feature type="transmembrane region" description="Helical" evidence="6">
    <location>
        <begin position="197"/>
        <end position="214"/>
    </location>
</feature>
<dbReference type="GO" id="GO:0005886">
    <property type="term" value="C:plasma membrane"/>
    <property type="evidence" value="ECO:0007669"/>
    <property type="project" value="UniProtKB-SubCell"/>
</dbReference>
<gene>
    <name evidence="8" type="ORF">SAMN02745975_03015</name>
</gene>
<comment type="similarity">
    <text evidence="6">Belongs to the TVP38/TMEM64 family.</text>
</comment>
<dbReference type="InterPro" id="IPR032816">
    <property type="entry name" value="VTT_dom"/>
</dbReference>
<evidence type="ECO:0000313" key="8">
    <source>
        <dbReference type="EMBL" id="SHJ83969.1"/>
    </source>
</evidence>
<dbReference type="OrthoDB" id="9812980at2"/>
<reference evidence="9" key="1">
    <citation type="submission" date="2016-11" db="EMBL/GenBank/DDBJ databases">
        <authorList>
            <person name="Varghese N."/>
            <person name="Submissions S."/>
        </authorList>
    </citation>
    <scope>NUCLEOTIDE SEQUENCE [LARGE SCALE GENOMIC DNA]</scope>
    <source>
        <strain evidence="9">DSM 17957</strain>
    </source>
</reference>
<comment type="subcellular location">
    <subcellularLocation>
        <location evidence="1 6">Cell membrane</location>
        <topology evidence="1 6">Multi-pass membrane protein</topology>
    </subcellularLocation>
</comment>
<evidence type="ECO:0000313" key="9">
    <source>
        <dbReference type="Proteomes" id="UP000184536"/>
    </source>
</evidence>
<proteinExistence type="inferred from homology"/>
<evidence type="ECO:0000256" key="5">
    <source>
        <dbReference type="ARBA" id="ARBA00023136"/>
    </source>
</evidence>
<sequence>MKSIWFKIGIVILVISLYFLITPLQDIVRQAVMILSKVDVEAMKEYILSFGIWAPVISFLLMIFQSVAAPLPAFVITFANAGLFGWVKGAILSWSSAMAGAALCFYISRYYGREVVEKLTSKFALENIDAFFDKYGKYAILIARLLPFVSFDVVSYGAGLTSMSFWSFFWATGLGQLPATIIYSYVGGMLVGGTKKFVFGLLILFSLSTLIILFKKIWKDKNKIEV</sequence>
<feature type="domain" description="VTT" evidence="7">
    <location>
        <begin position="71"/>
        <end position="187"/>
    </location>
</feature>
<dbReference type="PANTHER" id="PTHR12677:SF59">
    <property type="entry name" value="GOLGI APPARATUS MEMBRANE PROTEIN TVP38-RELATED"/>
    <property type="match status" value="1"/>
</dbReference>
<feature type="transmembrane region" description="Helical" evidence="6">
    <location>
        <begin position="165"/>
        <end position="185"/>
    </location>
</feature>
<feature type="transmembrane region" description="Helical" evidence="6">
    <location>
        <begin position="6"/>
        <end position="25"/>
    </location>
</feature>
<keyword evidence="2 6" id="KW-1003">Cell membrane</keyword>
<evidence type="ECO:0000256" key="4">
    <source>
        <dbReference type="ARBA" id="ARBA00022989"/>
    </source>
</evidence>
<feature type="transmembrane region" description="Helical" evidence="6">
    <location>
        <begin position="94"/>
        <end position="112"/>
    </location>
</feature>
<accession>A0A1M6MKH6</accession>